<comment type="caution">
    <text evidence="2">The sequence shown here is derived from an EMBL/GenBank/DDBJ whole genome shotgun (WGS) entry which is preliminary data.</text>
</comment>
<proteinExistence type="predicted"/>
<protein>
    <submittedName>
        <fullName evidence="2">Uncharacterized protein</fullName>
    </submittedName>
</protein>
<keyword evidence="1" id="KW-1133">Transmembrane helix</keyword>
<organism evidence="2">
    <name type="scientific">marine sediment metagenome</name>
    <dbReference type="NCBI Taxonomy" id="412755"/>
    <lineage>
        <taxon>unclassified sequences</taxon>
        <taxon>metagenomes</taxon>
        <taxon>ecological metagenomes</taxon>
    </lineage>
</organism>
<keyword evidence="1" id="KW-0812">Transmembrane</keyword>
<evidence type="ECO:0000256" key="1">
    <source>
        <dbReference type="SAM" id="Phobius"/>
    </source>
</evidence>
<gene>
    <name evidence="2" type="ORF">LCGC14_1927620</name>
</gene>
<dbReference type="AlphaFoldDB" id="A0A0F9I2S7"/>
<dbReference type="EMBL" id="LAZR01020649">
    <property type="protein sequence ID" value="KKL88145.1"/>
    <property type="molecule type" value="Genomic_DNA"/>
</dbReference>
<sequence length="111" mass="12950">MSLIAVLLGALGAVLCVFRSRWCFLVWLFPNAFWIWFNGDDMQRWVYVIMTVSCVVGWIKWDRDAIKRRQMAEEHAVFFETCTVARDTIITLQAKIKELEDRAAKCCLCNP</sequence>
<accession>A0A0F9I2S7</accession>
<reference evidence="2" key="1">
    <citation type="journal article" date="2015" name="Nature">
        <title>Complex archaea that bridge the gap between prokaryotes and eukaryotes.</title>
        <authorList>
            <person name="Spang A."/>
            <person name="Saw J.H."/>
            <person name="Jorgensen S.L."/>
            <person name="Zaremba-Niedzwiedzka K."/>
            <person name="Martijn J."/>
            <person name="Lind A.E."/>
            <person name="van Eijk R."/>
            <person name="Schleper C."/>
            <person name="Guy L."/>
            <person name="Ettema T.J."/>
        </authorList>
    </citation>
    <scope>NUCLEOTIDE SEQUENCE</scope>
</reference>
<evidence type="ECO:0000313" key="2">
    <source>
        <dbReference type="EMBL" id="KKL88145.1"/>
    </source>
</evidence>
<keyword evidence="1" id="KW-0472">Membrane</keyword>
<name>A0A0F9I2S7_9ZZZZ</name>
<feature type="transmembrane region" description="Helical" evidence="1">
    <location>
        <begin position="44"/>
        <end position="61"/>
    </location>
</feature>